<keyword evidence="5" id="KW-0378">Hydrolase</keyword>
<feature type="active site" description="Nucleophile" evidence="9">
    <location>
        <position position="192"/>
    </location>
</feature>
<dbReference type="Gene3D" id="2.40.440.10">
    <property type="entry name" value="L,D-transpeptidase catalytic domain-like"/>
    <property type="match status" value="1"/>
</dbReference>
<keyword evidence="6 9" id="KW-0133">Cell shape</keyword>
<evidence type="ECO:0000256" key="1">
    <source>
        <dbReference type="ARBA" id="ARBA00004752"/>
    </source>
</evidence>
<dbReference type="OrthoDB" id="9795305at2"/>
<dbReference type="GO" id="GO:0005576">
    <property type="term" value="C:extracellular region"/>
    <property type="evidence" value="ECO:0007669"/>
    <property type="project" value="TreeGrafter"/>
</dbReference>
<keyword evidence="13" id="KW-1185">Reference proteome</keyword>
<reference evidence="12 13" key="1">
    <citation type="submission" date="2018-05" db="EMBL/GenBank/DDBJ databases">
        <title>Acuticoccus sediminis sp. nov., isolated from deep-sea sediment of Indian Ocean.</title>
        <authorList>
            <person name="Liu X."/>
            <person name="Lai Q."/>
            <person name="Du Y."/>
            <person name="Sun F."/>
            <person name="Zhang X."/>
            <person name="Wang S."/>
            <person name="Shao Z."/>
        </authorList>
    </citation>
    <scope>NUCLEOTIDE SEQUENCE [LARGE SCALE GENOMIC DNA]</scope>
    <source>
        <strain evidence="12 13">PTG4-2</strain>
    </source>
</reference>
<keyword evidence="7 9" id="KW-0573">Peptidoglycan synthesis</keyword>
<dbReference type="Proteomes" id="UP000249590">
    <property type="component" value="Unassembled WGS sequence"/>
</dbReference>
<dbReference type="GO" id="GO:0071555">
    <property type="term" value="P:cell wall organization"/>
    <property type="evidence" value="ECO:0007669"/>
    <property type="project" value="UniProtKB-UniRule"/>
</dbReference>
<dbReference type="SUPFAM" id="SSF141523">
    <property type="entry name" value="L,D-transpeptidase catalytic domain-like"/>
    <property type="match status" value="1"/>
</dbReference>
<keyword evidence="10" id="KW-0732">Signal</keyword>
<feature type="signal peptide" evidence="10">
    <location>
        <begin position="1"/>
        <end position="22"/>
    </location>
</feature>
<dbReference type="PANTHER" id="PTHR30582">
    <property type="entry name" value="L,D-TRANSPEPTIDASE"/>
    <property type="match status" value="1"/>
</dbReference>
<dbReference type="FunFam" id="2.40.440.10:FF:000002">
    <property type="entry name" value="L,D-transpeptidase ErfK/SrfK"/>
    <property type="match status" value="1"/>
</dbReference>
<dbReference type="UniPathway" id="UPA00219"/>
<dbReference type="PROSITE" id="PS52029">
    <property type="entry name" value="LD_TPASE"/>
    <property type="match status" value="1"/>
</dbReference>
<dbReference type="GO" id="GO:0071972">
    <property type="term" value="F:peptidoglycan L,D-transpeptidase activity"/>
    <property type="evidence" value="ECO:0007669"/>
    <property type="project" value="TreeGrafter"/>
</dbReference>
<feature type="chain" id="PRO_5032274472" evidence="10">
    <location>
        <begin position="23"/>
        <end position="221"/>
    </location>
</feature>
<accession>A0A8B2NTA0</accession>
<dbReference type="InterPro" id="IPR038063">
    <property type="entry name" value="Transpep_catalytic_dom"/>
</dbReference>
<gene>
    <name evidence="12" type="ORF">DLJ53_20660</name>
</gene>
<dbReference type="Pfam" id="PF03734">
    <property type="entry name" value="YkuD"/>
    <property type="match status" value="1"/>
</dbReference>
<dbReference type="PROSITE" id="PS51257">
    <property type="entry name" value="PROKAR_LIPOPROTEIN"/>
    <property type="match status" value="1"/>
</dbReference>
<comment type="pathway">
    <text evidence="1 9">Cell wall biogenesis; peptidoglycan biosynthesis.</text>
</comment>
<evidence type="ECO:0000256" key="9">
    <source>
        <dbReference type="PROSITE-ProRule" id="PRU01373"/>
    </source>
</evidence>
<evidence type="ECO:0000256" key="5">
    <source>
        <dbReference type="ARBA" id="ARBA00022801"/>
    </source>
</evidence>
<name>A0A8B2NTA0_9HYPH</name>
<feature type="active site" description="Proton donor/acceptor" evidence="9">
    <location>
        <position position="176"/>
    </location>
</feature>
<dbReference type="PANTHER" id="PTHR30582:SF24">
    <property type="entry name" value="L,D-TRANSPEPTIDASE ERFK_SRFK-RELATED"/>
    <property type="match status" value="1"/>
</dbReference>
<evidence type="ECO:0000256" key="3">
    <source>
        <dbReference type="ARBA" id="ARBA00022676"/>
    </source>
</evidence>
<evidence type="ECO:0000256" key="8">
    <source>
        <dbReference type="ARBA" id="ARBA00023316"/>
    </source>
</evidence>
<dbReference type="GO" id="GO:0018104">
    <property type="term" value="P:peptidoglycan-protein cross-linking"/>
    <property type="evidence" value="ECO:0007669"/>
    <property type="project" value="TreeGrafter"/>
</dbReference>
<evidence type="ECO:0000256" key="4">
    <source>
        <dbReference type="ARBA" id="ARBA00022679"/>
    </source>
</evidence>
<keyword evidence="3" id="KW-0328">Glycosyltransferase</keyword>
<comment type="similarity">
    <text evidence="2">Belongs to the YkuD family.</text>
</comment>
<comment type="caution">
    <text evidence="12">The sequence shown here is derived from an EMBL/GenBank/DDBJ whole genome shotgun (WGS) entry which is preliminary data.</text>
</comment>
<dbReference type="GO" id="GO:0008360">
    <property type="term" value="P:regulation of cell shape"/>
    <property type="evidence" value="ECO:0007669"/>
    <property type="project" value="UniProtKB-UniRule"/>
</dbReference>
<dbReference type="GO" id="GO:0016757">
    <property type="term" value="F:glycosyltransferase activity"/>
    <property type="evidence" value="ECO:0007669"/>
    <property type="project" value="UniProtKB-KW"/>
</dbReference>
<dbReference type="InterPro" id="IPR050979">
    <property type="entry name" value="LD-transpeptidase"/>
</dbReference>
<evidence type="ECO:0000256" key="7">
    <source>
        <dbReference type="ARBA" id="ARBA00022984"/>
    </source>
</evidence>
<organism evidence="12 13">
    <name type="scientific">Acuticoccus sediminis</name>
    <dbReference type="NCBI Taxonomy" id="2184697"/>
    <lineage>
        <taxon>Bacteria</taxon>
        <taxon>Pseudomonadati</taxon>
        <taxon>Pseudomonadota</taxon>
        <taxon>Alphaproteobacteria</taxon>
        <taxon>Hyphomicrobiales</taxon>
        <taxon>Amorphaceae</taxon>
        <taxon>Acuticoccus</taxon>
    </lineage>
</organism>
<evidence type="ECO:0000313" key="12">
    <source>
        <dbReference type="EMBL" id="RAI00332.1"/>
    </source>
</evidence>
<protein>
    <submittedName>
        <fullName evidence="12">L,D-transpeptidase</fullName>
    </submittedName>
</protein>
<proteinExistence type="inferred from homology"/>
<evidence type="ECO:0000313" key="13">
    <source>
        <dbReference type="Proteomes" id="UP000249590"/>
    </source>
</evidence>
<sequence>MTRRSLVLGSTAVAVAGCQSTAAVVPVTIAVPATPDMSYFRTIYGPITDEPFPLPAVDLNKVQPEYLRREVRNTTGERPGTIVVDTTNKFLYYTQPNGLAMRYGVGLGRAGFGWDGEATIPLKRTWPTWTPPDEMIDRDPALEKYRDGMPGGPRNPLGARALYLFQGGQDTLYRLHGTAEAYSIGRNVSSGCVRLLNHDIIDLYNRAPKGTRVIVRPAAIY</sequence>
<dbReference type="EMBL" id="QHHQ01000004">
    <property type="protein sequence ID" value="RAI00332.1"/>
    <property type="molecule type" value="Genomic_DNA"/>
</dbReference>
<feature type="domain" description="L,D-TPase catalytic" evidence="11">
    <location>
        <begin position="80"/>
        <end position="216"/>
    </location>
</feature>
<dbReference type="AlphaFoldDB" id="A0A8B2NTA0"/>
<evidence type="ECO:0000256" key="2">
    <source>
        <dbReference type="ARBA" id="ARBA00005992"/>
    </source>
</evidence>
<evidence type="ECO:0000256" key="10">
    <source>
        <dbReference type="SAM" id="SignalP"/>
    </source>
</evidence>
<keyword evidence="4" id="KW-0808">Transferase</keyword>
<dbReference type="InterPro" id="IPR005490">
    <property type="entry name" value="LD_TPept_cat_dom"/>
</dbReference>
<dbReference type="CDD" id="cd16913">
    <property type="entry name" value="YkuD_like"/>
    <property type="match status" value="1"/>
</dbReference>
<evidence type="ECO:0000259" key="11">
    <source>
        <dbReference type="PROSITE" id="PS52029"/>
    </source>
</evidence>
<keyword evidence="8 9" id="KW-0961">Cell wall biogenesis/degradation</keyword>
<evidence type="ECO:0000256" key="6">
    <source>
        <dbReference type="ARBA" id="ARBA00022960"/>
    </source>
</evidence>